<feature type="compositionally biased region" description="Low complexity" evidence="1">
    <location>
        <begin position="313"/>
        <end position="339"/>
    </location>
</feature>
<feature type="region of interest" description="Disordered" evidence="1">
    <location>
        <begin position="283"/>
        <end position="344"/>
    </location>
</feature>
<dbReference type="CDD" id="cd00118">
    <property type="entry name" value="LysM"/>
    <property type="match status" value="1"/>
</dbReference>
<name>A0A1U7DFS7_9RHOB</name>
<keyword evidence="2" id="KW-0812">Transmembrane</keyword>
<proteinExistence type="predicted"/>
<dbReference type="Proteomes" id="UP000187266">
    <property type="component" value="Chromosome"/>
</dbReference>
<feature type="region of interest" description="Disordered" evidence="1">
    <location>
        <begin position="44"/>
        <end position="182"/>
    </location>
</feature>
<dbReference type="InterPro" id="IPR036779">
    <property type="entry name" value="LysM_dom_sf"/>
</dbReference>
<accession>A0A1U7DFS7</accession>
<accession>A0A2M9DFU1</accession>
<feature type="transmembrane region" description="Helical" evidence="2">
    <location>
        <begin position="12"/>
        <end position="31"/>
    </location>
</feature>
<keyword evidence="2" id="KW-0472">Membrane</keyword>
<organism evidence="3 4">
    <name type="scientific">Brevirhabdus pacifica</name>
    <dbReference type="NCBI Taxonomy" id="1267768"/>
    <lineage>
        <taxon>Bacteria</taxon>
        <taxon>Pseudomonadati</taxon>
        <taxon>Pseudomonadota</taxon>
        <taxon>Alphaproteobacteria</taxon>
        <taxon>Rhodobacterales</taxon>
        <taxon>Paracoccaceae</taxon>
        <taxon>Brevirhabdus</taxon>
    </lineage>
</organism>
<dbReference type="SMART" id="SM00257">
    <property type="entry name" value="LysM"/>
    <property type="match status" value="1"/>
</dbReference>
<dbReference type="RefSeq" id="WP_076978839.1">
    <property type="nucleotide sequence ID" value="NZ_CP019124.1"/>
</dbReference>
<dbReference type="PROSITE" id="PS51782">
    <property type="entry name" value="LYSM"/>
    <property type="match status" value="1"/>
</dbReference>
<dbReference type="EMBL" id="CP019124">
    <property type="protein sequence ID" value="APX88816.1"/>
    <property type="molecule type" value="Genomic_DNA"/>
</dbReference>
<dbReference type="Gene3D" id="3.10.350.10">
    <property type="entry name" value="LysM domain"/>
    <property type="match status" value="1"/>
</dbReference>
<dbReference type="Pfam" id="PF01476">
    <property type="entry name" value="LysM"/>
    <property type="match status" value="1"/>
</dbReference>
<protein>
    <submittedName>
        <fullName evidence="3">Uncharacterized protein</fullName>
    </submittedName>
</protein>
<reference evidence="3 4" key="1">
    <citation type="submission" date="2017-01" db="EMBL/GenBank/DDBJ databases">
        <title>Genomic analysis of Xuhuaishuia manganoxidans DY6-4.</title>
        <authorList>
            <person name="Wang X."/>
        </authorList>
    </citation>
    <scope>NUCLEOTIDE SEQUENCE [LARGE SCALE GENOMIC DNA]</scope>
    <source>
        <strain evidence="3 4">DY6-4</strain>
    </source>
</reference>
<feature type="compositionally biased region" description="Low complexity" evidence="1">
    <location>
        <begin position="109"/>
        <end position="130"/>
    </location>
</feature>
<dbReference type="PANTHER" id="PTHR34700:SF4">
    <property type="entry name" value="PHAGE-LIKE ELEMENT PBSX PROTEIN XKDP"/>
    <property type="match status" value="1"/>
</dbReference>
<evidence type="ECO:0000313" key="4">
    <source>
        <dbReference type="Proteomes" id="UP000187266"/>
    </source>
</evidence>
<dbReference type="STRING" id="1267768.BV394_02945"/>
<dbReference type="PANTHER" id="PTHR34700">
    <property type="entry name" value="POTASSIUM BINDING PROTEIN KBP"/>
    <property type="match status" value="1"/>
</dbReference>
<evidence type="ECO:0000256" key="2">
    <source>
        <dbReference type="SAM" id="Phobius"/>
    </source>
</evidence>
<dbReference type="InterPro" id="IPR052196">
    <property type="entry name" value="Bact_Kbp"/>
</dbReference>
<evidence type="ECO:0000256" key="1">
    <source>
        <dbReference type="SAM" id="MobiDB-lite"/>
    </source>
</evidence>
<keyword evidence="2" id="KW-1133">Transmembrane helix</keyword>
<dbReference type="InterPro" id="IPR018392">
    <property type="entry name" value="LysM"/>
</dbReference>
<gene>
    <name evidence="3" type="ORF">BV394_02945</name>
</gene>
<dbReference type="OrthoDB" id="370541at2"/>
<evidence type="ECO:0000313" key="3">
    <source>
        <dbReference type="EMBL" id="APX88816.1"/>
    </source>
</evidence>
<keyword evidence="4" id="KW-1185">Reference proteome</keyword>
<dbReference type="AlphaFoldDB" id="A0A1U7DFS7"/>
<sequence length="553" mass="55913">MAQWSASRLSGGAIVGLVLAAGAVTAAIWFYPYGRPMRLDPDATGGPATLAGGEGAVDAADDAPRALSSVTEPPAPSGTAKDTAPEPPRIALAAEPGTPQPPAPLRPLGASDGPAGAPGSVAGAAGIVPGTAPTNEDGPDLSRMAALSDEPAPRLPLRDGALTPDGGTAPDAPTAIARESAGDDSRFDIFRVDPKGDGIVAGTARPGSRINLFVDGRQVAETQADKAGNFVAFLKVEPSDRPQLVELTATPPGGESRTASQSLIVAPFAAPAPEAVASLGDMKQETGSAGGESTVMQADGETDAERPGAPGVETAKATETAAEGAADTGTDTGTATGTDPEPGKAPVLLLADDEGVRLMQPADPGPSPEAMTNVVIDTISYDETGDLRLAGRGKPDRAVRFYVNNRPVLTSKIGADGTWRSPLPDIDTGVHTLRVDEIDEAGKVASRFETPFQREDPETVRTAMAGAGAASGDPAAPAAGADGMLATDAGDGGAAGVASGVGVVTVQPGFTLWGIARRNYGEGMLYVRVYEANKSQIRDPDLIYPGQIFTVPQ</sequence>